<dbReference type="EMBL" id="CAJZ01000043">
    <property type="protein sequence ID" value="CCI83080.1"/>
    <property type="molecule type" value="Genomic_DNA"/>
</dbReference>
<proteinExistence type="inferred from homology"/>
<comment type="caution">
    <text evidence="8">The sequence shown here is derived from an EMBL/GenBank/DDBJ whole genome shotgun (WGS) entry which is preliminary data.</text>
</comment>
<dbReference type="eggNOG" id="COG0806">
    <property type="taxonomic scope" value="Bacteria"/>
</dbReference>
<dbReference type="InterPro" id="IPR002676">
    <property type="entry name" value="RimM_N"/>
</dbReference>
<dbReference type="PANTHER" id="PTHR33692:SF1">
    <property type="entry name" value="RIBOSOME MATURATION FACTOR RIMM"/>
    <property type="match status" value="1"/>
</dbReference>
<dbReference type="Gene3D" id="2.30.30.240">
    <property type="entry name" value="PRC-barrel domain"/>
    <property type="match status" value="1"/>
</dbReference>
<dbReference type="Pfam" id="PF01782">
    <property type="entry name" value="RimM"/>
    <property type="match status" value="1"/>
</dbReference>
<keyword evidence="1 5" id="KW-0963">Cytoplasm</keyword>
<dbReference type="InterPro" id="IPR036976">
    <property type="entry name" value="RimM_N_sf"/>
</dbReference>
<keyword evidence="4 5" id="KW-0143">Chaperone</keyword>
<evidence type="ECO:0000256" key="2">
    <source>
        <dbReference type="ARBA" id="ARBA00022517"/>
    </source>
</evidence>
<dbReference type="STRING" id="29321.AAV33_04110"/>
<dbReference type="GO" id="GO:0005737">
    <property type="term" value="C:cytoplasm"/>
    <property type="evidence" value="ECO:0007669"/>
    <property type="project" value="UniProtKB-SubCell"/>
</dbReference>
<dbReference type="HAMAP" id="MF_00014">
    <property type="entry name" value="Ribosome_mat_RimM"/>
    <property type="match status" value="1"/>
</dbReference>
<reference evidence="9 10" key="2">
    <citation type="submission" date="2012-08" db="EMBL/GenBank/DDBJ databases">
        <title>The Genome Sequence of Turicella otitidis ATCC 51513.</title>
        <authorList>
            <consortium name="The Broad Institute Genome Sequencing Platform"/>
            <person name="Earl A."/>
            <person name="Ward D."/>
            <person name="Feldgarden M."/>
            <person name="Gevers D."/>
            <person name="Huys G."/>
            <person name="Walker B."/>
            <person name="Young S.K."/>
            <person name="Zeng Q."/>
            <person name="Gargeya S."/>
            <person name="Fitzgerald M."/>
            <person name="Haas B."/>
            <person name="Abouelleil A."/>
            <person name="Alvarado L."/>
            <person name="Arachchi H.M."/>
            <person name="Berlin A.M."/>
            <person name="Chapman S.B."/>
            <person name="Goldberg J."/>
            <person name="Griggs A."/>
            <person name="Gujja S."/>
            <person name="Hansen M."/>
            <person name="Howarth C."/>
            <person name="Imamovic A."/>
            <person name="Larimer J."/>
            <person name="McCowen C."/>
            <person name="Montmayeur A."/>
            <person name="Murphy C."/>
            <person name="Neiman D."/>
            <person name="Pearson M."/>
            <person name="Priest M."/>
            <person name="Roberts A."/>
            <person name="Saif S."/>
            <person name="Shea T."/>
            <person name="Sisk P."/>
            <person name="Sykes S."/>
            <person name="Wortman J."/>
            <person name="Nusbaum C."/>
            <person name="Birren B."/>
        </authorList>
    </citation>
    <scope>NUCLEOTIDE SEQUENCE [LARGE SCALE GENOMIC DNA]</scope>
    <source>
        <strain evidence="9 10">ATCC 51513</strain>
    </source>
</reference>
<reference evidence="8 11" key="1">
    <citation type="journal article" date="2012" name="J. Bacteriol.">
        <title>Draft Genome Sequence of Turicella otitidis ATCC 51513, Isolated from Middle Ear Fluid from a Child with Otitis Media.</title>
        <authorList>
            <person name="Brinkrolf K."/>
            <person name="Schneider J."/>
            <person name="Knecht M."/>
            <person name="Ruckert C."/>
            <person name="Tauch A."/>
        </authorList>
    </citation>
    <scope>NUCLEOTIDE SEQUENCE [LARGE SCALE GENOMIC DNA]</scope>
    <source>
        <strain evidence="8 11">ATCC 51513</strain>
    </source>
</reference>
<feature type="domain" description="Ribosome maturation factor RimM PRC barrel" evidence="7">
    <location>
        <begin position="92"/>
        <end position="158"/>
    </location>
</feature>
<keyword evidence="2 5" id="KW-0690">Ribosome biogenesis</keyword>
<dbReference type="Proteomes" id="UP000006078">
    <property type="component" value="Unassembled WGS sequence"/>
</dbReference>
<evidence type="ECO:0000259" key="7">
    <source>
        <dbReference type="Pfam" id="PF24986"/>
    </source>
</evidence>
<protein>
    <recommendedName>
        <fullName evidence="5">Ribosome maturation factor RimM</fullName>
    </recommendedName>
</protein>
<dbReference type="GO" id="GO:0006364">
    <property type="term" value="P:rRNA processing"/>
    <property type="evidence" value="ECO:0007669"/>
    <property type="project" value="UniProtKB-UniRule"/>
</dbReference>
<comment type="domain">
    <text evidence="5">The PRC barrel domain binds ribosomal protein uS19.</text>
</comment>
<dbReference type="InterPro" id="IPR009000">
    <property type="entry name" value="Transl_B-barrel_sf"/>
</dbReference>
<dbReference type="Proteomes" id="UP000011016">
    <property type="component" value="Unassembled WGS sequence"/>
</dbReference>
<gene>
    <name evidence="5 8" type="primary">rimM</name>
    <name evidence="8" type="ORF">BN46_0332</name>
    <name evidence="9" type="ORF">HMPREF9719_00175</name>
</gene>
<evidence type="ECO:0000256" key="3">
    <source>
        <dbReference type="ARBA" id="ARBA00022552"/>
    </source>
</evidence>
<dbReference type="OrthoDB" id="5381335at2"/>
<dbReference type="InterPro" id="IPR011961">
    <property type="entry name" value="RimM"/>
</dbReference>
<comment type="similarity">
    <text evidence="5">Belongs to the RimM family.</text>
</comment>
<sequence length="161" mass="17556">MELHIGRVVKPHGVRGEVVVEPTTDAPEERFAPGTRLESKRGPLTIAHARPHQGRLLVSFEEVPDRNAAEALRGTRFFAAPREEDDGGFYDHELEGLEVVKDGERVGEVTAVNRNTRQALLVVGLEGGGEALVPFVEAIVPEVDLEAERVVITPPDGLLEL</sequence>
<dbReference type="RefSeq" id="WP_004600065.1">
    <property type="nucleotide sequence ID" value="NZ_HF541865.1"/>
</dbReference>
<accession>I7KIQ4</accession>
<dbReference type="InterPro" id="IPR011033">
    <property type="entry name" value="PRC_barrel-like_sf"/>
</dbReference>
<evidence type="ECO:0000313" key="10">
    <source>
        <dbReference type="Proteomes" id="UP000006078"/>
    </source>
</evidence>
<evidence type="ECO:0000313" key="11">
    <source>
        <dbReference type="Proteomes" id="UP000011016"/>
    </source>
</evidence>
<dbReference type="SUPFAM" id="SSF50447">
    <property type="entry name" value="Translation proteins"/>
    <property type="match status" value="1"/>
</dbReference>
<dbReference type="SUPFAM" id="SSF50346">
    <property type="entry name" value="PRC-barrel domain"/>
    <property type="match status" value="1"/>
</dbReference>
<evidence type="ECO:0000313" key="9">
    <source>
        <dbReference type="EMBL" id="EJZ82893.1"/>
    </source>
</evidence>
<evidence type="ECO:0000256" key="1">
    <source>
        <dbReference type="ARBA" id="ARBA00022490"/>
    </source>
</evidence>
<dbReference type="InterPro" id="IPR056792">
    <property type="entry name" value="PRC_RimM"/>
</dbReference>
<dbReference type="EMBL" id="AHAE01000010">
    <property type="protein sequence ID" value="EJZ82893.1"/>
    <property type="molecule type" value="Genomic_DNA"/>
</dbReference>
<evidence type="ECO:0000313" key="8">
    <source>
        <dbReference type="EMBL" id="CCI83080.1"/>
    </source>
</evidence>
<feature type="domain" description="RimM N-terminal" evidence="6">
    <location>
        <begin position="5"/>
        <end position="79"/>
    </location>
</feature>
<dbReference type="Gene3D" id="2.40.30.60">
    <property type="entry name" value="RimM"/>
    <property type="match status" value="1"/>
</dbReference>
<dbReference type="GO" id="GO:0042274">
    <property type="term" value="P:ribosomal small subunit biogenesis"/>
    <property type="evidence" value="ECO:0007669"/>
    <property type="project" value="UniProtKB-UniRule"/>
</dbReference>
<evidence type="ECO:0000256" key="5">
    <source>
        <dbReference type="HAMAP-Rule" id="MF_00014"/>
    </source>
</evidence>
<comment type="subunit">
    <text evidence="5">Binds ribosomal protein uS19.</text>
</comment>
<comment type="subcellular location">
    <subcellularLocation>
        <location evidence="5">Cytoplasm</location>
    </subcellularLocation>
</comment>
<dbReference type="Pfam" id="PF24986">
    <property type="entry name" value="PRC_RimM"/>
    <property type="match status" value="1"/>
</dbReference>
<keyword evidence="3 5" id="KW-0698">rRNA processing</keyword>
<dbReference type="PATRIC" id="fig|883169.3.peg.167"/>
<dbReference type="GO" id="GO:0043022">
    <property type="term" value="F:ribosome binding"/>
    <property type="evidence" value="ECO:0007669"/>
    <property type="project" value="InterPro"/>
</dbReference>
<dbReference type="HOGENOM" id="CLU_077636_0_0_11"/>
<keyword evidence="10" id="KW-1185">Reference proteome</keyword>
<dbReference type="PANTHER" id="PTHR33692">
    <property type="entry name" value="RIBOSOME MATURATION FACTOR RIMM"/>
    <property type="match status" value="1"/>
</dbReference>
<evidence type="ECO:0000256" key="4">
    <source>
        <dbReference type="ARBA" id="ARBA00023186"/>
    </source>
</evidence>
<evidence type="ECO:0000259" key="6">
    <source>
        <dbReference type="Pfam" id="PF01782"/>
    </source>
</evidence>
<dbReference type="GO" id="GO:0005840">
    <property type="term" value="C:ribosome"/>
    <property type="evidence" value="ECO:0007669"/>
    <property type="project" value="InterPro"/>
</dbReference>
<dbReference type="AlphaFoldDB" id="I7KIQ4"/>
<comment type="function">
    <text evidence="5">An accessory protein needed during the final step in the assembly of 30S ribosomal subunit, possibly for assembly of the head region. Essential for efficient processing of 16S rRNA. May be needed both before and after RbfA during the maturation of 16S rRNA. It has affinity for free ribosomal 30S subunits but not for 70S ribosomes.</text>
</comment>
<dbReference type="NCBIfam" id="TIGR02273">
    <property type="entry name" value="16S_RimM"/>
    <property type="match status" value="1"/>
</dbReference>
<organism evidence="8 11">
    <name type="scientific">Corynebacterium otitidis ATCC 51513</name>
    <dbReference type="NCBI Taxonomy" id="883169"/>
    <lineage>
        <taxon>Bacteria</taxon>
        <taxon>Bacillati</taxon>
        <taxon>Actinomycetota</taxon>
        <taxon>Actinomycetes</taxon>
        <taxon>Mycobacteriales</taxon>
        <taxon>Corynebacteriaceae</taxon>
        <taxon>Corynebacterium</taxon>
    </lineage>
</organism>
<name>I7KIQ4_9CORY</name>